<comment type="caution">
    <text evidence="2">The sequence shown here is derived from an EMBL/GenBank/DDBJ whole genome shotgun (WGS) entry which is preliminary data.</text>
</comment>
<dbReference type="Proteomes" id="UP000019486">
    <property type="component" value="Unassembled WGS sequence"/>
</dbReference>
<reference evidence="2 3" key="1">
    <citation type="submission" date="2013-08" db="EMBL/GenBank/DDBJ databases">
        <title>The genome sequence of Skermanella stibiiresistens.</title>
        <authorList>
            <person name="Zhu W."/>
            <person name="Wang G."/>
        </authorList>
    </citation>
    <scope>NUCLEOTIDE SEQUENCE [LARGE SCALE GENOMIC DNA]</scope>
    <source>
        <strain evidence="2 3">SB22</strain>
    </source>
</reference>
<protein>
    <submittedName>
        <fullName evidence="2">Uncharacterized protein</fullName>
    </submittedName>
</protein>
<evidence type="ECO:0000313" key="3">
    <source>
        <dbReference type="Proteomes" id="UP000019486"/>
    </source>
</evidence>
<evidence type="ECO:0000313" key="2">
    <source>
        <dbReference type="EMBL" id="EWY42801.1"/>
    </source>
</evidence>
<dbReference type="AlphaFoldDB" id="W9HDK1"/>
<organism evidence="2 3">
    <name type="scientific">Skermanella stibiiresistens SB22</name>
    <dbReference type="NCBI Taxonomy" id="1385369"/>
    <lineage>
        <taxon>Bacteria</taxon>
        <taxon>Pseudomonadati</taxon>
        <taxon>Pseudomonadota</taxon>
        <taxon>Alphaproteobacteria</taxon>
        <taxon>Rhodospirillales</taxon>
        <taxon>Azospirillaceae</taxon>
        <taxon>Skermanella</taxon>
    </lineage>
</organism>
<proteinExistence type="predicted"/>
<sequence>MGGMVSVIRHLGPEPGVERSDDGCIAGGEMDPCSAINLFVFSVQLISGTAQLLEARHVSPVDCGRAAEVSLCERCSFFLQVLPDQRNLIRCAILGDYGLRAPIRRTSEDMGATVEVEGHHPYTPRGDIGLP</sequence>
<dbReference type="EMBL" id="AVFL01000001">
    <property type="protein sequence ID" value="EWY42801.1"/>
    <property type="molecule type" value="Genomic_DNA"/>
</dbReference>
<evidence type="ECO:0000256" key="1">
    <source>
        <dbReference type="SAM" id="MobiDB-lite"/>
    </source>
</evidence>
<feature type="region of interest" description="Disordered" evidence="1">
    <location>
        <begin position="112"/>
        <end position="131"/>
    </location>
</feature>
<name>W9HDK1_9PROT</name>
<keyword evidence="3" id="KW-1185">Reference proteome</keyword>
<accession>W9HDK1</accession>
<gene>
    <name evidence="2" type="ORF">N825_00725</name>
</gene>